<dbReference type="eggNOG" id="COG3305">
    <property type="taxonomic scope" value="Bacteria"/>
</dbReference>
<gene>
    <name evidence="2" type="ORF">GOACH_03_03270</name>
</gene>
<feature type="transmembrane region" description="Helical" evidence="1">
    <location>
        <begin position="192"/>
        <end position="210"/>
    </location>
</feature>
<accession>L7KFA8</accession>
<feature type="transmembrane region" description="Helical" evidence="1">
    <location>
        <begin position="216"/>
        <end position="236"/>
    </location>
</feature>
<reference evidence="2 3" key="1">
    <citation type="submission" date="2012-12" db="EMBL/GenBank/DDBJ databases">
        <title>Whole genome shotgun sequence of Gordonia aichiensis NBRC 108223.</title>
        <authorList>
            <person name="Isaki-Nakamura S."/>
            <person name="Hosoyama A."/>
            <person name="Tsuchikane K."/>
            <person name="Ando Y."/>
            <person name="Baba S."/>
            <person name="Ohji S."/>
            <person name="Hamada M."/>
            <person name="Tamura T."/>
            <person name="Yamazoe A."/>
            <person name="Yamazaki S."/>
            <person name="Fujita N."/>
        </authorList>
    </citation>
    <scope>NUCLEOTIDE SEQUENCE [LARGE SCALE GENOMIC DNA]</scope>
    <source>
        <strain evidence="2 3">NBRC 108223</strain>
    </source>
</reference>
<evidence type="ECO:0000313" key="3">
    <source>
        <dbReference type="Proteomes" id="UP000010988"/>
    </source>
</evidence>
<feature type="transmembrane region" description="Helical" evidence="1">
    <location>
        <begin position="160"/>
        <end position="180"/>
    </location>
</feature>
<proteinExistence type="predicted"/>
<organism evidence="2 3">
    <name type="scientific">Gordonia aichiensis NBRC 108223</name>
    <dbReference type="NCBI Taxonomy" id="1220583"/>
    <lineage>
        <taxon>Bacteria</taxon>
        <taxon>Bacillati</taxon>
        <taxon>Actinomycetota</taxon>
        <taxon>Actinomycetes</taxon>
        <taxon>Mycobacteriales</taxon>
        <taxon>Gordoniaceae</taxon>
        <taxon>Gordonia</taxon>
    </lineage>
</organism>
<name>L7KFA8_9ACTN</name>
<protein>
    <recommendedName>
        <fullName evidence="4">DUF2127 domain-containing protein</fullName>
    </recommendedName>
</protein>
<keyword evidence="3" id="KW-1185">Reference proteome</keyword>
<dbReference type="STRING" id="1220583.GOACH_03_03270"/>
<dbReference type="InterPro" id="IPR021125">
    <property type="entry name" value="DUF2127"/>
</dbReference>
<dbReference type="EMBL" id="BANR01000003">
    <property type="protein sequence ID" value="GAC47309.1"/>
    <property type="molecule type" value="Genomic_DNA"/>
</dbReference>
<keyword evidence="1" id="KW-1133">Transmembrane helix</keyword>
<sequence length="267" mass="29558">MRSPLRRDPSSAEGYSAPVNWELFSCGLRGHETYRPDEADLAEHLRSDTAVGEAWRCLRCGDYAVGSPRGSGPAGEAPEVPRGRLLRDLIIMRLLAVERLIRGIFLVIAGAFVIELRNSQQTLHEKFDAEMPLLKPIADQIGWNIDDSKVVQWIEKATTLSTATIVLVGCALLAYGLSQFVEAYGLWFAKRWGEYFAVIVTSIFIPLEVYELVEKATVFKALLLAVNVAAVVWLIWSKRLFGVRGGEAAYHAEHSAESLLTVERAAG</sequence>
<keyword evidence="1" id="KW-0812">Transmembrane</keyword>
<keyword evidence="1" id="KW-0472">Membrane</keyword>
<dbReference type="Proteomes" id="UP000010988">
    <property type="component" value="Unassembled WGS sequence"/>
</dbReference>
<evidence type="ECO:0000313" key="2">
    <source>
        <dbReference type="EMBL" id="GAC47309.1"/>
    </source>
</evidence>
<evidence type="ECO:0000256" key="1">
    <source>
        <dbReference type="SAM" id="Phobius"/>
    </source>
</evidence>
<evidence type="ECO:0008006" key="4">
    <source>
        <dbReference type="Google" id="ProtNLM"/>
    </source>
</evidence>
<dbReference type="Pfam" id="PF09900">
    <property type="entry name" value="DUF2127"/>
    <property type="match status" value="1"/>
</dbReference>
<comment type="caution">
    <text evidence="2">The sequence shown here is derived from an EMBL/GenBank/DDBJ whole genome shotgun (WGS) entry which is preliminary data.</text>
</comment>
<dbReference type="AlphaFoldDB" id="L7KFA8"/>